<organism evidence="1 2">
    <name type="scientific">Phytophthora fragariaefolia</name>
    <dbReference type="NCBI Taxonomy" id="1490495"/>
    <lineage>
        <taxon>Eukaryota</taxon>
        <taxon>Sar</taxon>
        <taxon>Stramenopiles</taxon>
        <taxon>Oomycota</taxon>
        <taxon>Peronosporomycetes</taxon>
        <taxon>Peronosporales</taxon>
        <taxon>Peronosporaceae</taxon>
        <taxon>Phytophthora</taxon>
    </lineage>
</organism>
<dbReference type="EMBL" id="BSXT01000640">
    <property type="protein sequence ID" value="GMF31571.1"/>
    <property type="molecule type" value="Genomic_DNA"/>
</dbReference>
<protein>
    <submittedName>
        <fullName evidence="1">Unnamed protein product</fullName>
    </submittedName>
</protein>
<keyword evidence="2" id="KW-1185">Reference proteome</keyword>
<dbReference type="Proteomes" id="UP001165121">
    <property type="component" value="Unassembled WGS sequence"/>
</dbReference>
<dbReference type="OrthoDB" id="102527at2759"/>
<name>A0A9W6UE75_9STRA</name>
<reference evidence="1" key="1">
    <citation type="submission" date="2023-04" db="EMBL/GenBank/DDBJ databases">
        <title>Phytophthora fragariaefolia NBRC 109709.</title>
        <authorList>
            <person name="Ichikawa N."/>
            <person name="Sato H."/>
            <person name="Tonouchi N."/>
        </authorList>
    </citation>
    <scope>NUCLEOTIDE SEQUENCE</scope>
    <source>
        <strain evidence="1">NBRC 109709</strain>
    </source>
</reference>
<comment type="caution">
    <text evidence="1">The sequence shown here is derived from an EMBL/GenBank/DDBJ whole genome shotgun (WGS) entry which is preliminary data.</text>
</comment>
<evidence type="ECO:0000313" key="1">
    <source>
        <dbReference type="EMBL" id="GMF31571.1"/>
    </source>
</evidence>
<accession>A0A9W6UE75</accession>
<gene>
    <name evidence="1" type="ORF">Pfra01_000728100</name>
</gene>
<dbReference type="AlphaFoldDB" id="A0A9W6UE75"/>
<sequence length="211" mass="23725">MTATLSNSEPDPTPMPFRLSETIVTAALLKAVEKEAEMQGSEKEVDLCTPVEGTTRDDADTIWCIVHIEGAGEFSKNRLEAMKYLWNMANTCSRGMQSYSWLMSLVYVHFSDEGAQAVASEMINAWPEDTISGFSFDVHWARTFCVRPGVWFNDIIIQAFLETLSHNYKKSKTIFLPQLSNTTPDKGNRIPQATLNTFETTSETLSSYRSI</sequence>
<evidence type="ECO:0000313" key="2">
    <source>
        <dbReference type="Proteomes" id="UP001165121"/>
    </source>
</evidence>
<proteinExistence type="predicted"/>